<dbReference type="AlphaFoldDB" id="A0A840SCB6"/>
<evidence type="ECO:0000256" key="10">
    <source>
        <dbReference type="SAM" id="Phobius"/>
    </source>
</evidence>
<dbReference type="EMBL" id="CP031517">
    <property type="protein sequence ID" value="QOS39883.1"/>
    <property type="molecule type" value="Genomic_DNA"/>
</dbReference>
<evidence type="ECO:0000256" key="6">
    <source>
        <dbReference type="ARBA" id="ARBA00023136"/>
    </source>
</evidence>
<sequence>MSDSQNKTKTRKSSLAMALVLMIGCSILLINIVQMLIVTSSSKKAIIDGYTKDYTEIAEAYSLAMENDLWGYQQELNYYLLSDVMQNGTFEEMTEWLRAHESERTEDFDYIMLAGPDGISYNDIGSTTNIATRSYFNAIMKEGKDEYIDDPVISKTTGKAVCHITRAVKQNGRTVAMLAGVVNLTDLTAELDALKIGEKGYAWMLASDGTVIAHPVKEYTANLDKNFITGLSAGFEDMADVAKNIAAGVSGYGWVSGLGGGKDLIVHTGIKGTPWGLALSIPEIQITSVVNTVRNQLIIGGIFSILILVILGTIVLVASLKPLTLVQETINGIASGDADLTKRIELNSRNEIGQVVSGFNNFASKLQTIISQVKDSKQNLTVAGEDMSAAAEDTASSITQIIANIESMRRQIEGQGQSVAQTAGAVNEIASNIESLEHMIEGQSSGVTQASAAVEQMIGNIASVNQSVEKMASSFSTLRTNAQAGFTKQQAVNERVQQIETQSQMLQEANAAISAIAEQTNLLAMNAAIEAAHAGEAGKGFSVVADEIRKLSETSTAQSKTIGDQLNSIKDSINEVVTASNEASTAFESVSKKLVETDELVLQIKSAMEEQNEGSKQITEALHNMNDSTVEVRNASNEMEEGNKMILSEVKHLQDATTSMTENMQEMSVGARKINETGAALSSISIKMKESINQIGEQIDQFKV</sequence>
<dbReference type="Proteomes" id="UP000593591">
    <property type="component" value="Chromosome"/>
</dbReference>
<evidence type="ECO:0000256" key="9">
    <source>
        <dbReference type="PROSITE-ProRule" id="PRU00284"/>
    </source>
</evidence>
<evidence type="ECO:0000256" key="1">
    <source>
        <dbReference type="ARBA" id="ARBA00004651"/>
    </source>
</evidence>
<evidence type="ECO:0000259" key="12">
    <source>
        <dbReference type="PROSITE" id="PS50885"/>
    </source>
</evidence>
<accession>A0A840SCB6</accession>
<evidence type="ECO:0000256" key="2">
    <source>
        <dbReference type="ARBA" id="ARBA00022475"/>
    </source>
</evidence>
<dbReference type="KEGG" id="trc:DYE49_05210"/>
<dbReference type="CDD" id="cd12914">
    <property type="entry name" value="PDC1_DGC_like"/>
    <property type="match status" value="1"/>
</dbReference>
<dbReference type="PROSITE" id="PS50885">
    <property type="entry name" value="HAMP"/>
    <property type="match status" value="1"/>
</dbReference>
<dbReference type="Pfam" id="PF00672">
    <property type="entry name" value="HAMP"/>
    <property type="match status" value="1"/>
</dbReference>
<feature type="domain" description="Methyl-accepting transducer" evidence="11">
    <location>
        <begin position="418"/>
        <end position="640"/>
    </location>
</feature>
<gene>
    <name evidence="14" type="ORF">DYE49_05210</name>
    <name evidence="13" type="ORF">HNP77_000769</name>
</gene>
<evidence type="ECO:0000256" key="3">
    <source>
        <dbReference type="ARBA" id="ARBA00022500"/>
    </source>
</evidence>
<feature type="domain" description="HAMP" evidence="12">
    <location>
        <begin position="320"/>
        <end position="371"/>
    </location>
</feature>
<evidence type="ECO:0000313" key="14">
    <source>
        <dbReference type="EMBL" id="QOS39883.1"/>
    </source>
</evidence>
<dbReference type="PROSITE" id="PS51257">
    <property type="entry name" value="PROKAR_LIPOPROTEIN"/>
    <property type="match status" value="1"/>
</dbReference>
<dbReference type="PANTHER" id="PTHR32089:SF112">
    <property type="entry name" value="LYSOZYME-LIKE PROTEIN-RELATED"/>
    <property type="match status" value="1"/>
</dbReference>
<evidence type="ECO:0000313" key="15">
    <source>
        <dbReference type="Proteomes" id="UP000578697"/>
    </source>
</evidence>
<keyword evidence="5 10" id="KW-1133">Transmembrane helix</keyword>
<organism evidence="13 15">
    <name type="scientific">Treponema rectale</name>
    <dbReference type="NCBI Taxonomy" id="744512"/>
    <lineage>
        <taxon>Bacteria</taxon>
        <taxon>Pseudomonadati</taxon>
        <taxon>Spirochaetota</taxon>
        <taxon>Spirochaetia</taxon>
        <taxon>Spirochaetales</taxon>
        <taxon>Treponemataceae</taxon>
        <taxon>Treponema</taxon>
    </lineage>
</organism>
<evidence type="ECO:0000313" key="16">
    <source>
        <dbReference type="Proteomes" id="UP000593591"/>
    </source>
</evidence>
<name>A0A840SCB6_9SPIR</name>
<dbReference type="Proteomes" id="UP000578697">
    <property type="component" value="Unassembled WGS sequence"/>
</dbReference>
<dbReference type="PANTHER" id="PTHR32089">
    <property type="entry name" value="METHYL-ACCEPTING CHEMOTAXIS PROTEIN MCPB"/>
    <property type="match status" value="1"/>
</dbReference>
<evidence type="ECO:0000259" key="11">
    <source>
        <dbReference type="PROSITE" id="PS50111"/>
    </source>
</evidence>
<keyword evidence="4 10" id="KW-0812">Transmembrane</keyword>
<reference evidence="14 16" key="1">
    <citation type="submission" date="2018-08" db="EMBL/GenBank/DDBJ databases">
        <title>The first complete genome of Treponema rectale (CHPAT), a commensal spirochete of the bovine rectum.</title>
        <authorList>
            <person name="Staton G.J."/>
            <person name="Clegg S.R."/>
            <person name="Carter S.D."/>
            <person name="Radford A.D."/>
            <person name="Darby A."/>
            <person name="Hall N."/>
            <person name="Birtles R.J."/>
            <person name="Evans N.J."/>
        </authorList>
    </citation>
    <scope>NUCLEOTIDE SEQUENCE [LARGE SCALE GENOMIC DNA]</scope>
    <source>
        <strain evidence="14 16">CHPA</strain>
    </source>
</reference>
<dbReference type="GO" id="GO:0007165">
    <property type="term" value="P:signal transduction"/>
    <property type="evidence" value="ECO:0007669"/>
    <property type="project" value="UniProtKB-KW"/>
</dbReference>
<feature type="transmembrane region" description="Helical" evidence="10">
    <location>
        <begin position="15"/>
        <end position="37"/>
    </location>
</feature>
<dbReference type="InterPro" id="IPR004089">
    <property type="entry name" value="MCPsignal_dom"/>
</dbReference>
<keyword evidence="6 10" id="KW-0472">Membrane</keyword>
<proteinExistence type="inferred from homology"/>
<dbReference type="SMART" id="SM00283">
    <property type="entry name" value="MA"/>
    <property type="match status" value="1"/>
</dbReference>
<dbReference type="SMART" id="SM00304">
    <property type="entry name" value="HAMP"/>
    <property type="match status" value="1"/>
</dbReference>
<dbReference type="CDD" id="cd18774">
    <property type="entry name" value="PDC2_HK_sensor"/>
    <property type="match status" value="1"/>
</dbReference>
<dbReference type="CDD" id="cd06225">
    <property type="entry name" value="HAMP"/>
    <property type="match status" value="1"/>
</dbReference>
<dbReference type="PROSITE" id="PS50111">
    <property type="entry name" value="CHEMOTAXIS_TRANSDUC_2"/>
    <property type="match status" value="1"/>
</dbReference>
<evidence type="ECO:0000313" key="13">
    <source>
        <dbReference type="EMBL" id="MBB5218425.1"/>
    </source>
</evidence>
<dbReference type="Pfam" id="PF02743">
    <property type="entry name" value="dCache_1"/>
    <property type="match status" value="1"/>
</dbReference>
<dbReference type="Gene3D" id="3.30.450.20">
    <property type="entry name" value="PAS domain"/>
    <property type="match status" value="1"/>
</dbReference>
<keyword evidence="2" id="KW-1003">Cell membrane</keyword>
<dbReference type="Pfam" id="PF00015">
    <property type="entry name" value="MCPsignal"/>
    <property type="match status" value="1"/>
</dbReference>
<dbReference type="InterPro" id="IPR033479">
    <property type="entry name" value="dCache_1"/>
</dbReference>
<dbReference type="GO" id="GO:0006935">
    <property type="term" value="P:chemotaxis"/>
    <property type="evidence" value="ECO:0007669"/>
    <property type="project" value="UniProtKB-KW"/>
</dbReference>
<feature type="transmembrane region" description="Helical" evidence="10">
    <location>
        <begin position="297"/>
        <end position="318"/>
    </location>
</feature>
<dbReference type="SUPFAM" id="SSF58104">
    <property type="entry name" value="Methyl-accepting chemotaxis protein (MCP) signaling domain"/>
    <property type="match status" value="2"/>
</dbReference>
<dbReference type="Gene3D" id="6.10.340.10">
    <property type="match status" value="1"/>
</dbReference>
<evidence type="ECO:0000256" key="5">
    <source>
        <dbReference type="ARBA" id="ARBA00022989"/>
    </source>
</evidence>
<evidence type="ECO:0000256" key="8">
    <source>
        <dbReference type="ARBA" id="ARBA00029447"/>
    </source>
</evidence>
<dbReference type="Gene3D" id="1.10.287.950">
    <property type="entry name" value="Methyl-accepting chemotaxis protein"/>
    <property type="match status" value="1"/>
</dbReference>
<evidence type="ECO:0000256" key="4">
    <source>
        <dbReference type="ARBA" id="ARBA00022692"/>
    </source>
</evidence>
<keyword evidence="7 9" id="KW-0807">Transducer</keyword>
<keyword evidence="15" id="KW-1185">Reference proteome</keyword>
<protein>
    <submittedName>
        <fullName evidence="13">Methyl-accepting chemotaxis protein</fullName>
    </submittedName>
</protein>
<dbReference type="InterPro" id="IPR003660">
    <property type="entry name" value="HAMP_dom"/>
</dbReference>
<dbReference type="RefSeq" id="WP_184651844.1">
    <property type="nucleotide sequence ID" value="NZ_JACHFR010000001.1"/>
</dbReference>
<comment type="subcellular location">
    <subcellularLocation>
        <location evidence="1">Cell membrane</location>
        <topology evidence="1">Multi-pass membrane protein</topology>
    </subcellularLocation>
</comment>
<dbReference type="EMBL" id="JACHFR010000001">
    <property type="protein sequence ID" value="MBB5218425.1"/>
    <property type="molecule type" value="Genomic_DNA"/>
</dbReference>
<keyword evidence="3" id="KW-0145">Chemotaxis</keyword>
<dbReference type="GO" id="GO:0005886">
    <property type="term" value="C:plasma membrane"/>
    <property type="evidence" value="ECO:0007669"/>
    <property type="project" value="UniProtKB-SubCell"/>
</dbReference>
<evidence type="ECO:0000256" key="7">
    <source>
        <dbReference type="ARBA" id="ARBA00023224"/>
    </source>
</evidence>
<comment type="similarity">
    <text evidence="8">Belongs to the methyl-accepting chemotaxis (MCP) protein family.</text>
</comment>
<reference evidence="13 15" key="2">
    <citation type="submission" date="2020-08" db="EMBL/GenBank/DDBJ databases">
        <title>Genomic Encyclopedia of Type Strains, Phase IV (KMG-IV): sequencing the most valuable type-strain genomes for metagenomic binning, comparative biology and taxonomic classification.</title>
        <authorList>
            <person name="Goeker M."/>
        </authorList>
    </citation>
    <scope>NUCLEOTIDE SEQUENCE [LARGE SCALE GENOMIC DNA]</scope>
    <source>
        <strain evidence="13 15">DSM 103679</strain>
    </source>
</reference>